<feature type="compositionally biased region" description="Acidic residues" evidence="4">
    <location>
        <begin position="642"/>
        <end position="661"/>
    </location>
</feature>
<feature type="compositionally biased region" description="Acidic residues" evidence="4">
    <location>
        <begin position="966"/>
        <end position="993"/>
    </location>
</feature>
<dbReference type="GeneID" id="398192"/>
<feature type="region of interest" description="Disordered" evidence="4">
    <location>
        <begin position="778"/>
        <end position="798"/>
    </location>
</feature>
<feature type="compositionally biased region" description="Basic and acidic residues" evidence="4">
    <location>
        <begin position="166"/>
        <end position="177"/>
    </location>
</feature>
<protein>
    <submittedName>
        <fullName evidence="6">Claspin isoform X1</fullName>
    </submittedName>
</protein>
<feature type="region of interest" description="Disordered" evidence="4">
    <location>
        <begin position="75"/>
        <end position="111"/>
    </location>
</feature>
<dbReference type="GO" id="GO:0005634">
    <property type="term" value="C:nucleus"/>
    <property type="evidence" value="ECO:0007669"/>
    <property type="project" value="UniProtKB-SubCell"/>
</dbReference>
<evidence type="ECO:0000256" key="2">
    <source>
        <dbReference type="ARBA" id="ARBA00022553"/>
    </source>
</evidence>
<evidence type="ECO:0000256" key="3">
    <source>
        <dbReference type="ARBA" id="ARBA00023242"/>
    </source>
</evidence>
<evidence type="ECO:0000256" key="4">
    <source>
        <dbReference type="SAM" id="MobiDB-lite"/>
    </source>
</evidence>
<comment type="subcellular location">
    <subcellularLocation>
        <location evidence="1">Nucleus</location>
    </subcellularLocation>
</comment>
<dbReference type="AGR" id="Xenbase:XB-GENE-6251915"/>
<feature type="compositionally biased region" description="Low complexity" evidence="4">
    <location>
        <begin position="778"/>
        <end position="788"/>
    </location>
</feature>
<dbReference type="PANTHER" id="PTHR14396:SF10">
    <property type="entry name" value="CLASPIN"/>
    <property type="match status" value="1"/>
</dbReference>
<dbReference type="OrthoDB" id="5859781at2759"/>
<dbReference type="GO" id="GO:0007095">
    <property type="term" value="P:mitotic G2 DNA damage checkpoint signaling"/>
    <property type="evidence" value="ECO:0000318"/>
    <property type="project" value="GO_Central"/>
</dbReference>
<feature type="region of interest" description="Disordered" evidence="4">
    <location>
        <begin position="134"/>
        <end position="205"/>
    </location>
</feature>
<feature type="compositionally biased region" description="Basic residues" evidence="4">
    <location>
        <begin position="156"/>
        <end position="165"/>
    </location>
</feature>
<proteinExistence type="predicted"/>
<feature type="compositionally biased region" description="Basic and acidic residues" evidence="4">
    <location>
        <begin position="1248"/>
        <end position="1258"/>
    </location>
</feature>
<dbReference type="Proteomes" id="UP000186698">
    <property type="component" value="Chromosome 2S"/>
</dbReference>
<evidence type="ECO:0000256" key="1">
    <source>
        <dbReference type="ARBA" id="ARBA00004123"/>
    </source>
</evidence>
<feature type="region of interest" description="Disordered" evidence="4">
    <location>
        <begin position="256"/>
        <end position="278"/>
    </location>
</feature>
<reference evidence="5" key="1">
    <citation type="submission" date="2024-06" db="UniProtKB">
        <authorList>
            <consortium name="RefSeq"/>
        </authorList>
    </citation>
    <scope>NUCLEOTIDE SEQUENCE [LARGE SCALE GENOMIC DNA]</scope>
    <source>
        <strain evidence="5">J_2021</strain>
    </source>
</reference>
<sequence>MHKALAHFVPILRRKTVFLEPEDISLKIVETDSDSGQGSCEMADQNKLLGCVEDKDTDDEILVRKKSKKKKVLVDSDSDEELEMRNFADNVKGHSDNEENEETMSAYREKPRKIRSAVLDSDNSDHELDVQISTSQNAAEIPESEHGSLEKETHTVKPKTSKSLKKQTDTNKEEIVKNKSKRKIPKEEKIKRRTKQKSKAVAEARPNLNDSGCLLTDGDLFDNGVENEMDSNEEEDSLEAIRAKMKSKLNSHSAENFEDFELDTEGNQESPEKRKERKAARLGKEAMKQMHSETQRLIRESSVSLPYHLPEPKTIHDFFKRRPRPLCQGNAMQLIKSTKYQPCTEEKKKPNEEICAEVPEFDYVSKEDLEISPEQPLLNTQCSHAAVLCVVQNDARTEGLSKSTEAVVTGQMNDHEDAFSDSNIVHEQETVGLITVTETFQTPFIPQPESVVCEQIQNDVVEMQRMPEQPTHKPKLSKLEKLKALGVDLSIKPRLCPDDGSFVNLDEPKPNKEFEALKERFLKHTLQKSKPRTERKVNLNIIRKETTADGKEELKADVVPIVMATEKPDKSIYQKPGEKLQVLKVKLQEAMKIRRSEERLKRQALYKLDNEDGFEDDEEEEEMTEESEDDGDGNAETADYPGGEDEEEVGDAEDDNDEDDTVNDRLLGNVPEIVIPLPRPVTTDSSLMLFKDNSSKLGDSLPDESGCKRSSRLEYEEDSLLPQLKENSHNSSFELISSMIPSYQPCNKTTRVVINSNNLGFRSPSPVHFKTSFLSSASKSSGKMSEPSLPVEDSQDLYNASPEPKASYLCAGRNSQFQFSLEDDTQSQLLDADGFLNVGRHKSSSAKHRLALDTMDENAMDANMDELLDLCSGQFKESLSGTSQAAESDAKKQPMDELLELCSGKFVSQADCSTQDSSASAKDRSTAVKKDISDEVATVSSSFLTEREQEEDEEEEFGEFKLLPCDDSESENEEQNEEEEEEEDAKDDEDEEEILQKQQKRKLRLNDFMEDEAELSGSDVGSGDEYEGDDDEYEEEAIDEDLPSDEELQDQVNKIHMKVTMDEDQRQLRFYQERYLADGDLHSDGPGRTRKFRWKHLDDASQVDMFRRDSELEEVDGENEETEETELKWRKERFEREQWLREQPQGSRDNNEEEEEDIGEDSQFMKLAKKVTAKALQRKVSTETNEPKKPGPRNPYEVIRPFSLPKLRTGSLLSKPKEVLQKLAAVSDLNPNAPRNSRNFVFQTVSPGKKEETTDKPRSKVRKNIAVAMPSPKRFKRDSTPTVKSRSIFQLLE</sequence>
<dbReference type="GO" id="GO:0033314">
    <property type="term" value="P:mitotic DNA replication checkpoint signaling"/>
    <property type="evidence" value="ECO:0000318"/>
    <property type="project" value="GO_Central"/>
</dbReference>
<dbReference type="InterPro" id="IPR024146">
    <property type="entry name" value="Claspin"/>
</dbReference>
<accession>A0A8J0UGM6</accession>
<keyword evidence="5" id="KW-1185">Reference proteome</keyword>
<evidence type="ECO:0000313" key="6">
    <source>
        <dbReference type="RefSeq" id="XP_018103598.1"/>
    </source>
</evidence>
<feature type="region of interest" description="Disordered" evidence="4">
    <location>
        <begin position="912"/>
        <end position="1046"/>
    </location>
</feature>
<feature type="compositionally biased region" description="Acidic residues" evidence="4">
    <location>
        <begin position="1151"/>
        <end position="1160"/>
    </location>
</feature>
<feature type="region of interest" description="Disordered" evidence="4">
    <location>
        <begin position="1138"/>
        <end position="1200"/>
    </location>
</feature>
<feature type="compositionally biased region" description="Polar residues" evidence="4">
    <location>
        <begin position="1280"/>
        <end position="1293"/>
    </location>
</feature>
<feature type="compositionally biased region" description="Basic and acidic residues" evidence="4">
    <location>
        <begin position="83"/>
        <end position="97"/>
    </location>
</feature>
<keyword evidence="3" id="KW-0539">Nucleus</keyword>
<feature type="region of interest" description="Disordered" evidence="4">
    <location>
        <begin position="608"/>
        <end position="667"/>
    </location>
</feature>
<feature type="compositionally biased region" description="Acidic residues" evidence="4">
    <location>
        <begin position="948"/>
        <end position="957"/>
    </location>
</feature>
<dbReference type="RefSeq" id="XP_018103598.1">
    <property type="nucleotide sequence ID" value="XM_018248109.2"/>
</dbReference>
<gene>
    <name evidence="6 7" type="primary">clspn.S</name>
    <name evidence="6" type="synonym">clspn</name>
</gene>
<feature type="compositionally biased region" description="Acidic residues" evidence="4">
    <location>
        <begin position="1022"/>
        <end position="1046"/>
    </location>
</feature>
<feature type="compositionally biased region" description="Acidic residues" evidence="4">
    <location>
        <begin position="256"/>
        <end position="266"/>
    </location>
</feature>
<evidence type="ECO:0000313" key="7">
    <source>
        <dbReference type="Xenbase" id="XB-GENE-6251915"/>
    </source>
</evidence>
<reference evidence="6" key="2">
    <citation type="submission" date="2025-08" db="UniProtKB">
        <authorList>
            <consortium name="RefSeq"/>
        </authorList>
    </citation>
    <scope>IDENTIFICATION</scope>
    <source>
        <strain evidence="6">J_2021</strain>
        <tissue evidence="6">Erythrocytes</tissue>
    </source>
</reference>
<evidence type="ECO:0000313" key="5">
    <source>
        <dbReference type="Proteomes" id="UP000186698"/>
    </source>
</evidence>
<name>A0A8J0UGM6_XENLA</name>
<keyword evidence="2" id="KW-0597">Phosphoprotein</keyword>
<feature type="compositionally biased region" description="Polar residues" evidence="4">
    <location>
        <begin position="1230"/>
        <end position="1246"/>
    </location>
</feature>
<feature type="compositionally biased region" description="Acidic residues" evidence="4">
    <location>
        <begin position="611"/>
        <end position="633"/>
    </location>
</feature>
<dbReference type="Xenbase" id="XB-GENE-6251915">
    <property type="gene designation" value="clspn.S"/>
</dbReference>
<dbReference type="GO" id="GO:0010997">
    <property type="term" value="F:anaphase-promoting complex binding"/>
    <property type="evidence" value="ECO:0000318"/>
    <property type="project" value="GO_Central"/>
</dbReference>
<feature type="compositionally biased region" description="Basic and acidic residues" evidence="4">
    <location>
        <begin position="921"/>
        <end position="933"/>
    </location>
</feature>
<dbReference type="CTD" id="398192"/>
<organism evidence="5 6">
    <name type="scientific">Xenopus laevis</name>
    <name type="common">African clawed frog</name>
    <dbReference type="NCBI Taxonomy" id="8355"/>
    <lineage>
        <taxon>Eukaryota</taxon>
        <taxon>Metazoa</taxon>
        <taxon>Chordata</taxon>
        <taxon>Craniata</taxon>
        <taxon>Vertebrata</taxon>
        <taxon>Euteleostomi</taxon>
        <taxon>Amphibia</taxon>
        <taxon>Batrachia</taxon>
        <taxon>Anura</taxon>
        <taxon>Pipoidea</taxon>
        <taxon>Pipidae</taxon>
        <taxon>Xenopodinae</taxon>
        <taxon>Xenopus</taxon>
        <taxon>Xenopus</taxon>
    </lineage>
</organism>
<dbReference type="PANTHER" id="PTHR14396">
    <property type="entry name" value="CLASPIN"/>
    <property type="match status" value="1"/>
</dbReference>
<feature type="compositionally biased region" description="Basic and acidic residues" evidence="4">
    <location>
        <begin position="143"/>
        <end position="155"/>
    </location>
</feature>
<feature type="region of interest" description="Disordered" evidence="4">
    <location>
        <begin position="1230"/>
        <end position="1293"/>
    </location>
</feature>